<dbReference type="AlphaFoldDB" id="A0A9W8UA31"/>
<dbReference type="PANTHER" id="PTHR43439">
    <property type="entry name" value="PHENYLACETATE-COENZYME A LIGASE"/>
    <property type="match status" value="1"/>
</dbReference>
<dbReference type="InterPro" id="IPR000873">
    <property type="entry name" value="AMP-dep_synth/lig_dom"/>
</dbReference>
<gene>
    <name evidence="6" type="ORF">NW766_005934</name>
</gene>
<dbReference type="PANTHER" id="PTHR43439:SF2">
    <property type="entry name" value="ENZYME, PUTATIVE (JCVI)-RELATED"/>
    <property type="match status" value="1"/>
</dbReference>
<evidence type="ECO:0000259" key="4">
    <source>
        <dbReference type="Pfam" id="PF00501"/>
    </source>
</evidence>
<dbReference type="Pfam" id="PF00501">
    <property type="entry name" value="AMP-binding"/>
    <property type="match status" value="1"/>
</dbReference>
<accession>A0A9W8UA31</accession>
<dbReference type="PROSITE" id="PS00455">
    <property type="entry name" value="AMP_BINDING"/>
    <property type="match status" value="1"/>
</dbReference>
<dbReference type="Gene3D" id="3.40.50.12780">
    <property type="entry name" value="N-terminal domain of ligase-like"/>
    <property type="match status" value="1"/>
</dbReference>
<organism evidence="6 7">
    <name type="scientific">Fusarium irregulare</name>
    <dbReference type="NCBI Taxonomy" id="2494466"/>
    <lineage>
        <taxon>Eukaryota</taxon>
        <taxon>Fungi</taxon>
        <taxon>Dikarya</taxon>
        <taxon>Ascomycota</taxon>
        <taxon>Pezizomycotina</taxon>
        <taxon>Sordariomycetes</taxon>
        <taxon>Hypocreomycetidae</taxon>
        <taxon>Hypocreales</taxon>
        <taxon>Nectriaceae</taxon>
        <taxon>Fusarium</taxon>
        <taxon>Fusarium incarnatum-equiseti species complex</taxon>
    </lineage>
</organism>
<evidence type="ECO:0000256" key="3">
    <source>
        <dbReference type="ARBA" id="ARBA00022857"/>
    </source>
</evidence>
<dbReference type="InterPro" id="IPR051414">
    <property type="entry name" value="Adenylate-forming_Reductase"/>
</dbReference>
<evidence type="ECO:0000313" key="7">
    <source>
        <dbReference type="Proteomes" id="UP001152130"/>
    </source>
</evidence>
<dbReference type="Pfam" id="PF07993">
    <property type="entry name" value="NAD_binding_4"/>
    <property type="match status" value="1"/>
</dbReference>
<comment type="caution">
    <text evidence="6">The sequence shown here is derived from an EMBL/GenBank/DDBJ whole genome shotgun (WGS) entry which is preliminary data.</text>
</comment>
<dbReference type="Gene3D" id="3.40.50.720">
    <property type="entry name" value="NAD(P)-binding Rossmann-like Domain"/>
    <property type="match status" value="1"/>
</dbReference>
<dbReference type="InterPro" id="IPR013120">
    <property type="entry name" value="FAR_NAD-bd"/>
</dbReference>
<keyword evidence="1" id="KW-0596">Phosphopantetheine</keyword>
<sequence>MSLSSVPNIANMTIRHDTLAEAKPEPQQPSQAKLFTLDEMIRRRAVELGDAVVFGAPEKGVDDFREHSAVDIDRYADAAVARFLSLGLKSVDPTLEKAPVVGMLGQSGIHVVVQIIALNRLGYSAFLISTRLACPAITQLLSLADCSTILTTPTFHPVLSEVQQNRQLEILPLLQPDDVFRHDAPRFIRDYSPEAESRKVAVIIHSSGSTGLPKPIYLTNGSCIGAFAVHMNMRGFLTSPFFHSHGFYEVFRSIYSGKQIYFTNYSLPLTRETVMAQLRAVKPEIFHCVPYVIKLLAESEEGIQMLADMKMVLYAGSGCPDDLGDRLVERGVNLCGNYGATETGRLATSQRPEGDKAWNYIRILPPAQPYTIFDEVAPGLYECIALDGLPSKSTTNSDNPPGSFRTRDLFHRHPTRPDLWKFACRLDDRFTLINGEKVLPLPIEGRIRQEEIVKEAIVFGDGRTYPGILIVKADRVNEMSDEEFLEAIWPSVEDANSRAESFSRIPKELVLVVSADVVYPKTDKGTFIRVPTYQQFEKEIDAAYKRYEGTDETAGSLNLSGQELESWLLDQLKTKCGVELESSEADFFAGGVDSLQCIQMWSLIKREIDLGGNQASLGQNVLYETGNVKLLARQLERLRSGAGDEGEDQLKIMENLVEKYSSFRPHVPGCVGQPEKELVLLTGVTGALGAHTLAQLTAQPNVGAVWALIRASSDHAASDRLEKSLQTRSLTLSDSQRGKVLALPCDLSRPDLGLSESHITELQTKLTTIIHSAWAVNFNISVQSFEDQHIRAVHNLIQLSLDVKTPEPAKFFFCSSVSSAGGTPRPGEVKESLVPSPAHAQHTGYARSKYVAEHITGNACKAGARARVLRLGQLVGDTKVGEWNTTEGIPLMIQTAVTLGALPALNEEMSWLPVDLAASTILDLSTSTRPDPSLVYHILHPQRFHWGKQMLPAMKEAGFKFETLPTSEWMDRLRSSDRDPAKNPPIKLLDWFESKYGNKASTKAETGPLDYLTDVSREDSSTLRNVPDVTDVEYVKMMLGRLQKRWEQGA</sequence>
<dbReference type="EMBL" id="JAPDHF010000008">
    <property type="protein sequence ID" value="KAJ4013695.1"/>
    <property type="molecule type" value="Genomic_DNA"/>
</dbReference>
<dbReference type="InterPro" id="IPR036736">
    <property type="entry name" value="ACP-like_sf"/>
</dbReference>
<keyword evidence="7" id="KW-1185">Reference proteome</keyword>
<proteinExistence type="predicted"/>
<evidence type="ECO:0000313" key="6">
    <source>
        <dbReference type="EMBL" id="KAJ4013695.1"/>
    </source>
</evidence>
<feature type="domain" description="AMP-dependent synthetase/ligase" evidence="4">
    <location>
        <begin position="78"/>
        <end position="357"/>
    </location>
</feature>
<protein>
    <recommendedName>
        <fullName evidence="8">Carrier domain-containing protein</fullName>
    </recommendedName>
</protein>
<dbReference type="SUPFAM" id="SSF47336">
    <property type="entry name" value="ACP-like"/>
    <property type="match status" value="1"/>
</dbReference>
<dbReference type="InterPro" id="IPR042099">
    <property type="entry name" value="ANL_N_sf"/>
</dbReference>
<evidence type="ECO:0000256" key="1">
    <source>
        <dbReference type="ARBA" id="ARBA00022450"/>
    </source>
</evidence>
<evidence type="ECO:0000256" key="2">
    <source>
        <dbReference type="ARBA" id="ARBA00022553"/>
    </source>
</evidence>
<evidence type="ECO:0008006" key="8">
    <source>
        <dbReference type="Google" id="ProtNLM"/>
    </source>
</evidence>
<name>A0A9W8UA31_9HYPO</name>
<feature type="domain" description="Thioester reductase (TE)" evidence="5">
    <location>
        <begin position="681"/>
        <end position="921"/>
    </location>
</feature>
<dbReference type="SUPFAM" id="SSF56801">
    <property type="entry name" value="Acetyl-CoA synthetase-like"/>
    <property type="match status" value="1"/>
</dbReference>
<dbReference type="InterPro" id="IPR036291">
    <property type="entry name" value="NAD(P)-bd_dom_sf"/>
</dbReference>
<dbReference type="Proteomes" id="UP001152130">
    <property type="component" value="Unassembled WGS sequence"/>
</dbReference>
<dbReference type="Pfam" id="PF23562">
    <property type="entry name" value="AMP-binding_C_3"/>
    <property type="match status" value="1"/>
</dbReference>
<reference evidence="6" key="1">
    <citation type="submission" date="2022-10" db="EMBL/GenBank/DDBJ databases">
        <title>Fusarium specimens isolated from Avocado Roots.</title>
        <authorList>
            <person name="Stajich J."/>
            <person name="Roper C."/>
            <person name="Heimlech-Rivalta G."/>
        </authorList>
    </citation>
    <scope>NUCLEOTIDE SEQUENCE</scope>
    <source>
        <strain evidence="6">CF00143</strain>
    </source>
</reference>
<keyword evidence="2" id="KW-0597">Phosphoprotein</keyword>
<dbReference type="InterPro" id="IPR020845">
    <property type="entry name" value="AMP-binding_CS"/>
</dbReference>
<dbReference type="SUPFAM" id="SSF51735">
    <property type="entry name" value="NAD(P)-binding Rossmann-fold domains"/>
    <property type="match status" value="1"/>
</dbReference>
<keyword evidence="3" id="KW-0521">NADP</keyword>
<evidence type="ECO:0000259" key="5">
    <source>
        <dbReference type="Pfam" id="PF07993"/>
    </source>
</evidence>